<dbReference type="FunFam" id="3.30.160.60:FF:000224">
    <property type="entry name" value="Zinc finger protein 329"/>
    <property type="match status" value="1"/>
</dbReference>
<evidence type="ECO:0000256" key="2">
    <source>
        <dbReference type="ARBA" id="ARBA00006991"/>
    </source>
</evidence>
<dbReference type="PANTHER" id="PTHR23235">
    <property type="entry name" value="KRUEPPEL-LIKE TRANSCRIPTION FACTOR"/>
    <property type="match status" value="1"/>
</dbReference>
<dbReference type="GO" id="GO:0000981">
    <property type="term" value="F:DNA-binding transcription factor activity, RNA polymerase II-specific"/>
    <property type="evidence" value="ECO:0007669"/>
    <property type="project" value="TreeGrafter"/>
</dbReference>
<dbReference type="FunFam" id="3.30.160.60:FF:000710">
    <property type="entry name" value="Zinc finger protein 768"/>
    <property type="match status" value="1"/>
</dbReference>
<feature type="region of interest" description="Disordered" evidence="12">
    <location>
        <begin position="430"/>
        <end position="458"/>
    </location>
</feature>
<keyword evidence="7" id="KW-0805">Transcription regulation</keyword>
<evidence type="ECO:0000256" key="3">
    <source>
        <dbReference type="ARBA" id="ARBA00022723"/>
    </source>
</evidence>
<feature type="region of interest" description="Disordered" evidence="12">
    <location>
        <begin position="617"/>
        <end position="643"/>
    </location>
</feature>
<evidence type="ECO:0000256" key="10">
    <source>
        <dbReference type="ARBA" id="ARBA00023242"/>
    </source>
</evidence>
<evidence type="ECO:0000256" key="4">
    <source>
        <dbReference type="ARBA" id="ARBA00022737"/>
    </source>
</evidence>
<dbReference type="InterPro" id="IPR036236">
    <property type="entry name" value="Znf_C2H2_sf"/>
</dbReference>
<dbReference type="GO" id="GO:0000978">
    <property type="term" value="F:RNA polymerase II cis-regulatory region sequence-specific DNA binding"/>
    <property type="evidence" value="ECO:0007669"/>
    <property type="project" value="TreeGrafter"/>
</dbReference>
<dbReference type="PROSITE" id="PS00028">
    <property type="entry name" value="ZINC_FINGER_C2H2_1"/>
    <property type="match status" value="4"/>
</dbReference>
<dbReference type="PANTHER" id="PTHR23235:SF120">
    <property type="entry name" value="KRUPPEL-LIKE FACTOR 15"/>
    <property type="match status" value="1"/>
</dbReference>
<protein>
    <submittedName>
        <fullName evidence="15">Zinc finger protein with KRAB and SCAN domains 5-like isoform X1</fullName>
    </submittedName>
</protein>
<dbReference type="SMART" id="SM00355">
    <property type="entry name" value="ZnF_C2H2"/>
    <property type="match status" value="4"/>
</dbReference>
<dbReference type="AlphaFoldDB" id="A0AAJ7T7Q4"/>
<organism evidence="14 15">
    <name type="scientific">Petromyzon marinus</name>
    <name type="common">Sea lamprey</name>
    <dbReference type="NCBI Taxonomy" id="7757"/>
    <lineage>
        <taxon>Eukaryota</taxon>
        <taxon>Metazoa</taxon>
        <taxon>Chordata</taxon>
        <taxon>Craniata</taxon>
        <taxon>Vertebrata</taxon>
        <taxon>Cyclostomata</taxon>
        <taxon>Hyperoartia</taxon>
        <taxon>Petromyzontiformes</taxon>
        <taxon>Petromyzontidae</taxon>
        <taxon>Petromyzon</taxon>
    </lineage>
</organism>
<dbReference type="Proteomes" id="UP001318040">
    <property type="component" value="Chromosome 19"/>
</dbReference>
<feature type="compositionally biased region" description="Low complexity" evidence="12">
    <location>
        <begin position="391"/>
        <end position="410"/>
    </location>
</feature>
<comment type="similarity">
    <text evidence="2">Belongs to the krueppel C2H2-type zinc-finger protein family.</text>
</comment>
<feature type="domain" description="C2H2-type" evidence="13">
    <location>
        <begin position="566"/>
        <end position="593"/>
    </location>
</feature>
<proteinExistence type="inferred from homology"/>
<dbReference type="Gene3D" id="3.30.160.60">
    <property type="entry name" value="Classic Zinc Finger"/>
    <property type="match status" value="4"/>
</dbReference>
<evidence type="ECO:0000256" key="12">
    <source>
        <dbReference type="SAM" id="MobiDB-lite"/>
    </source>
</evidence>
<dbReference type="FunFam" id="3.30.160.60:FF:000446">
    <property type="entry name" value="Zinc finger protein"/>
    <property type="match status" value="1"/>
</dbReference>
<keyword evidence="6" id="KW-0862">Zinc</keyword>
<accession>A0AAJ7T7Q4</accession>
<evidence type="ECO:0000256" key="7">
    <source>
        <dbReference type="ARBA" id="ARBA00023015"/>
    </source>
</evidence>
<comment type="subcellular location">
    <subcellularLocation>
        <location evidence="1">Nucleus</location>
    </subcellularLocation>
</comment>
<feature type="compositionally biased region" description="Basic residues" evidence="12">
    <location>
        <begin position="487"/>
        <end position="498"/>
    </location>
</feature>
<feature type="compositionally biased region" description="Basic residues" evidence="12">
    <location>
        <begin position="279"/>
        <end position="293"/>
    </location>
</feature>
<sequence length="713" mass="77511">MESNPLAVLPHTGKAGDGDLAAQLVRQLSCGPPTLAVSMVLDCRLCATIAPRHSQENPRSEVRVPLSLSVAAAVVPSHLVKAEPAPSQTMACEVLVDPRQDFPGWLAARGMNPRYATALETELGITDYDSLLACARHPTVRGELFTLARERLPFAFYAVLRQVLEGFGADGLGCGAAAAPSALADTLQAIVSMLNGLSQELQTSAQRFSCIYTDAVHGEEPQNTAMEGNQTTRGNPCRTGGEHTNSEQREERVGSEEEQSLPGEAGEAGGSPASNPAWHHGHGKARGSQRRAVARAEDVTSQKPHVSGWTGIKIEQDGRWRGENEGVSGEDGRYFLPEVHQEDRKVAVMEQPSHVESSHGYLGNLDDGNCGYSGEVSGNDFAGGGGNGRFPQQQQQQPQQQQQQQHQQHPGQKKARKVRRNWSTNLGAPLQQQQQADEATATAYPDHDDLPGGVAGGTAEELCFGRADQEPLPFLRKDDRPGPPAKPVRRKNARKGLSRKLSAVDGKEAFRCQDCGKEFSQRSHLMVHVRKHTGERPFACEECGKRFSQSFCLARHRRMHTGEKPFACTECGMTFKLKHHLRRHQKTHSGEKLFICEECGIGFSHIGTLAQHYRSHGRGATAEDGERAERASPPTLQKSTGSAVEMPAATAAMQESEPMSAVFDRRDMGLEYGRHEHAMHGSMMPEAFGMAQGFGSHMNEIPSSSLQGSCNQN</sequence>
<feature type="region of interest" description="Disordered" evidence="12">
    <location>
        <begin position="372"/>
        <end position="418"/>
    </location>
</feature>
<dbReference type="FunFam" id="3.30.160.60:FF:000065">
    <property type="entry name" value="B-cell CLL/lymphoma 6, member B"/>
    <property type="match status" value="1"/>
</dbReference>
<evidence type="ECO:0000313" key="15">
    <source>
        <dbReference type="RefSeq" id="XP_032812906.1"/>
    </source>
</evidence>
<feature type="region of interest" description="Disordered" evidence="12">
    <location>
        <begin position="470"/>
        <end position="500"/>
    </location>
</feature>
<keyword evidence="8" id="KW-0238">DNA-binding</keyword>
<feature type="domain" description="C2H2-type" evidence="13">
    <location>
        <begin position="538"/>
        <end position="565"/>
    </location>
</feature>
<feature type="compositionally biased region" description="Polar residues" evidence="12">
    <location>
        <begin position="221"/>
        <end position="234"/>
    </location>
</feature>
<keyword evidence="4" id="KW-0677">Repeat</keyword>
<keyword evidence="14" id="KW-1185">Reference proteome</keyword>
<dbReference type="GO" id="GO:0008270">
    <property type="term" value="F:zinc ion binding"/>
    <property type="evidence" value="ECO:0007669"/>
    <property type="project" value="UniProtKB-KW"/>
</dbReference>
<name>A0AAJ7T7Q4_PETMA</name>
<keyword evidence="10" id="KW-0539">Nucleus</keyword>
<keyword evidence="3" id="KW-0479">Metal-binding</keyword>
<dbReference type="InterPro" id="IPR013087">
    <property type="entry name" value="Znf_C2H2_type"/>
</dbReference>
<evidence type="ECO:0000256" key="5">
    <source>
        <dbReference type="ARBA" id="ARBA00022771"/>
    </source>
</evidence>
<dbReference type="GO" id="GO:0005634">
    <property type="term" value="C:nucleus"/>
    <property type="evidence" value="ECO:0007669"/>
    <property type="project" value="UniProtKB-SubCell"/>
</dbReference>
<evidence type="ECO:0000256" key="8">
    <source>
        <dbReference type="ARBA" id="ARBA00023125"/>
    </source>
</evidence>
<dbReference type="RefSeq" id="XP_032812906.1">
    <property type="nucleotide sequence ID" value="XM_032957015.1"/>
</dbReference>
<evidence type="ECO:0000256" key="6">
    <source>
        <dbReference type="ARBA" id="ARBA00022833"/>
    </source>
</evidence>
<evidence type="ECO:0000256" key="11">
    <source>
        <dbReference type="PROSITE-ProRule" id="PRU00042"/>
    </source>
</evidence>
<feature type="domain" description="C2H2-type" evidence="13">
    <location>
        <begin position="594"/>
        <end position="616"/>
    </location>
</feature>
<keyword evidence="5 11" id="KW-0863">Zinc-finger</keyword>
<dbReference type="Pfam" id="PF00096">
    <property type="entry name" value="zf-C2H2"/>
    <property type="match status" value="4"/>
</dbReference>
<evidence type="ECO:0000259" key="13">
    <source>
        <dbReference type="PROSITE" id="PS50157"/>
    </source>
</evidence>
<dbReference type="SUPFAM" id="SSF57667">
    <property type="entry name" value="beta-beta-alpha zinc fingers"/>
    <property type="match status" value="2"/>
</dbReference>
<gene>
    <name evidence="15" type="primary">LOC116943803</name>
</gene>
<reference evidence="15" key="1">
    <citation type="submission" date="2025-08" db="UniProtKB">
        <authorList>
            <consortium name="RefSeq"/>
        </authorList>
    </citation>
    <scope>IDENTIFICATION</scope>
    <source>
        <tissue evidence="15">Sperm</tissue>
    </source>
</reference>
<feature type="region of interest" description="Disordered" evidence="12">
    <location>
        <begin position="219"/>
        <end position="307"/>
    </location>
</feature>
<feature type="compositionally biased region" description="Basic and acidic residues" evidence="12">
    <location>
        <begin position="240"/>
        <end position="255"/>
    </location>
</feature>
<keyword evidence="9" id="KW-0804">Transcription</keyword>
<feature type="domain" description="C2H2-type" evidence="13">
    <location>
        <begin position="510"/>
        <end position="537"/>
    </location>
</feature>
<dbReference type="KEGG" id="pmrn:116943803"/>
<evidence type="ECO:0000256" key="9">
    <source>
        <dbReference type="ARBA" id="ARBA00023163"/>
    </source>
</evidence>
<evidence type="ECO:0000313" key="14">
    <source>
        <dbReference type="Proteomes" id="UP001318040"/>
    </source>
</evidence>
<evidence type="ECO:0000256" key="1">
    <source>
        <dbReference type="ARBA" id="ARBA00004123"/>
    </source>
</evidence>
<feature type="compositionally biased region" description="Low complexity" evidence="12">
    <location>
        <begin position="260"/>
        <end position="277"/>
    </location>
</feature>
<dbReference type="PROSITE" id="PS50157">
    <property type="entry name" value="ZINC_FINGER_C2H2_2"/>
    <property type="match status" value="4"/>
</dbReference>